<keyword evidence="1" id="KW-0677">Repeat</keyword>
<dbReference type="Pfam" id="PF14559">
    <property type="entry name" value="TPR_19"/>
    <property type="match status" value="1"/>
</dbReference>
<dbReference type="eggNOG" id="COG0457">
    <property type="taxonomic scope" value="Bacteria"/>
</dbReference>
<reference evidence="6" key="1">
    <citation type="submission" date="2009-12" db="EMBL/GenBank/DDBJ databases">
        <title>Complete sequence of Treponema primitia strain ZAS-2.</title>
        <authorList>
            <person name="Tetu S.G."/>
            <person name="Matson E."/>
            <person name="Ren Q."/>
            <person name="Seshadri R."/>
            <person name="Elbourne L."/>
            <person name="Hassan K.A."/>
            <person name="Durkin A."/>
            <person name="Radune D."/>
            <person name="Mohamoud Y."/>
            <person name="Shay R."/>
            <person name="Jin S."/>
            <person name="Zhang X."/>
            <person name="Lucey K."/>
            <person name="Ballor N.R."/>
            <person name="Ottesen E."/>
            <person name="Rosenthal R."/>
            <person name="Allen A."/>
            <person name="Leadbetter J.R."/>
            <person name="Paulsen I.T."/>
        </authorList>
    </citation>
    <scope>NUCLEOTIDE SEQUENCE [LARGE SCALE GENOMIC DNA]</scope>
    <source>
        <strain evidence="6">ATCC BAA-887 / DSM 12427 / ZAS-2</strain>
    </source>
</reference>
<dbReference type="InterPro" id="IPR011990">
    <property type="entry name" value="TPR-like_helical_dom_sf"/>
</dbReference>
<dbReference type="RefSeq" id="WP_015708968.1">
    <property type="nucleotide sequence ID" value="NC_015578.1"/>
</dbReference>
<dbReference type="SMART" id="SM00028">
    <property type="entry name" value="TPR"/>
    <property type="match status" value="8"/>
</dbReference>
<dbReference type="eggNOG" id="COG3064">
    <property type="taxonomic scope" value="Bacteria"/>
</dbReference>
<dbReference type="PANTHER" id="PTHR44943">
    <property type="entry name" value="CELLULOSE SYNTHASE OPERON PROTEIN C"/>
    <property type="match status" value="1"/>
</dbReference>
<feature type="repeat" description="TPR" evidence="3">
    <location>
        <begin position="6"/>
        <end position="39"/>
    </location>
</feature>
<keyword evidence="2 3" id="KW-0802">TPR repeat</keyword>
<dbReference type="SUPFAM" id="SSF48452">
    <property type="entry name" value="TPR-like"/>
    <property type="match status" value="1"/>
</dbReference>
<dbReference type="Pfam" id="PF13432">
    <property type="entry name" value="TPR_16"/>
    <property type="match status" value="2"/>
</dbReference>
<dbReference type="AlphaFoldDB" id="F5YHA1"/>
<accession>F5YHA1</accession>
<dbReference type="HOGENOM" id="CLU_522673_0_0_12"/>
<feature type="repeat" description="TPR" evidence="3">
    <location>
        <begin position="142"/>
        <end position="175"/>
    </location>
</feature>
<dbReference type="STRING" id="545694.TREPR_1103"/>
<feature type="region of interest" description="Disordered" evidence="4">
    <location>
        <begin position="300"/>
        <end position="347"/>
    </location>
</feature>
<dbReference type="EMBL" id="CP001843">
    <property type="protein sequence ID" value="AEF84651.1"/>
    <property type="molecule type" value="Genomic_DNA"/>
</dbReference>
<dbReference type="PROSITE" id="PS50005">
    <property type="entry name" value="TPR"/>
    <property type="match status" value="5"/>
</dbReference>
<keyword evidence="6" id="KW-1185">Reference proteome</keyword>
<name>F5YHA1_TREPZ</name>
<evidence type="ECO:0000256" key="3">
    <source>
        <dbReference type="PROSITE-ProRule" id="PRU00339"/>
    </source>
</evidence>
<dbReference type="InterPro" id="IPR019734">
    <property type="entry name" value="TPR_rpt"/>
</dbReference>
<dbReference type="Proteomes" id="UP000009223">
    <property type="component" value="Chromosome"/>
</dbReference>
<evidence type="ECO:0000256" key="2">
    <source>
        <dbReference type="ARBA" id="ARBA00022803"/>
    </source>
</evidence>
<dbReference type="KEGG" id="tpi:TREPR_1103"/>
<feature type="repeat" description="TPR" evidence="3">
    <location>
        <begin position="40"/>
        <end position="73"/>
    </location>
</feature>
<organism evidence="5 6">
    <name type="scientific">Treponema primitia (strain ATCC BAA-887 / DSM 12427 / ZAS-2)</name>
    <dbReference type="NCBI Taxonomy" id="545694"/>
    <lineage>
        <taxon>Bacteria</taxon>
        <taxon>Pseudomonadati</taxon>
        <taxon>Spirochaetota</taxon>
        <taxon>Spirochaetia</taxon>
        <taxon>Spirochaetales</taxon>
        <taxon>Treponemataceae</taxon>
        <taxon>Treponema</taxon>
    </lineage>
</organism>
<feature type="repeat" description="TPR" evidence="3">
    <location>
        <begin position="108"/>
        <end position="141"/>
    </location>
</feature>
<feature type="compositionally biased region" description="Low complexity" evidence="4">
    <location>
        <begin position="317"/>
        <end position="335"/>
    </location>
</feature>
<evidence type="ECO:0000313" key="5">
    <source>
        <dbReference type="EMBL" id="AEF84651.1"/>
    </source>
</evidence>
<dbReference type="Gene3D" id="1.25.40.10">
    <property type="entry name" value="Tetratricopeptide repeat domain"/>
    <property type="match status" value="1"/>
</dbReference>
<dbReference type="InterPro" id="IPR051685">
    <property type="entry name" value="Ycf3/AcsC/BcsC/TPR_MFPF"/>
</dbReference>
<gene>
    <name evidence="5" type="ordered locus">TREPR_1103</name>
</gene>
<protein>
    <submittedName>
        <fullName evidence="5">Putative tetratricopeptide TPR_2</fullName>
    </submittedName>
</protein>
<evidence type="ECO:0000256" key="4">
    <source>
        <dbReference type="SAM" id="MobiDB-lite"/>
    </source>
</evidence>
<sequence>MSTQDVQDLTKRARMFIRDGRYKEATETLNTALETDPEFIAAHNLRGIAYGKLREWKKSLAAFRKGLTLDRNSPTLHLNYGIALEARGQPQRAPSHYRSAIRNNPEWIDALNALGIVQFKQEVYNSANRTFSRVLKVDPDNAEALNNKGVVLADQGRHKEAIKKYRAALEKDSRYIKAALNLARALEDTGNFPGALEELERLADMAPTDWDVRTRLAGLYQKLERYDDAMDQASAVLEKDPENIQAMRIAGSVQGIQGNDEEAKNIFEKITTLDPAAETGDTYTKFMLEDPESRYCLDLIPATPAPPKPAPGKRGSGKAAKASASKSPAAKAGSAEPVSKTVPVEPSPPAAEIEAVAEVEPVAETETVEEVEAAAEAELVIEVEPAVEAETIAEIEAVEEVEAVAEAEIVAETETAAEVEAVAEIEPVEEVEAAAGAEIVAETEAVAEIEPIEEVEPVEENETAAVSLSFAGSPEPDLLGLMRYLMVLTESLPESALNEFMHSDAHMELKFIIDTLENPNG</sequence>
<feature type="repeat" description="TPR" evidence="3">
    <location>
        <begin position="210"/>
        <end position="243"/>
    </location>
</feature>
<evidence type="ECO:0000256" key="1">
    <source>
        <dbReference type="ARBA" id="ARBA00022737"/>
    </source>
</evidence>
<evidence type="ECO:0000313" key="6">
    <source>
        <dbReference type="Proteomes" id="UP000009223"/>
    </source>
</evidence>
<dbReference type="OrthoDB" id="9769609at2"/>
<dbReference type="PANTHER" id="PTHR44943:SF8">
    <property type="entry name" value="TPR REPEAT-CONTAINING PROTEIN MJ0263"/>
    <property type="match status" value="1"/>
</dbReference>
<proteinExistence type="predicted"/>
<reference evidence="5 6" key="2">
    <citation type="journal article" date="2011" name="ISME J.">
        <title>RNA-seq reveals cooperative metabolic interactions between two termite-gut spirochete species in co-culture.</title>
        <authorList>
            <person name="Rosenthal A.Z."/>
            <person name="Matson E.G."/>
            <person name="Eldar A."/>
            <person name="Leadbetter J.R."/>
        </authorList>
    </citation>
    <scope>NUCLEOTIDE SEQUENCE [LARGE SCALE GENOMIC DNA]</scope>
    <source>
        <strain evidence="6">ATCC BAA-887 / DSM 12427 / ZAS-2</strain>
    </source>
</reference>